<dbReference type="RefSeq" id="XP_020647069.2">
    <property type="nucleotide sequence ID" value="XM_020791410.2"/>
</dbReference>
<keyword evidence="1" id="KW-1185">Reference proteome</keyword>
<dbReference type="PANTHER" id="PTHR48465:SF1">
    <property type="entry name" value="PROTEIN SSUH2 HOMOLOG"/>
    <property type="match status" value="1"/>
</dbReference>
<dbReference type="PANTHER" id="PTHR48465">
    <property type="entry name" value="PROTEIN SSUH2 HOMOLOG"/>
    <property type="match status" value="1"/>
</dbReference>
<name>A0A6J0TLJ3_9SAUR</name>
<evidence type="ECO:0000313" key="1">
    <source>
        <dbReference type="Proteomes" id="UP001652642"/>
    </source>
</evidence>
<reference evidence="2" key="2">
    <citation type="submission" date="2025-08" db="UniProtKB">
        <authorList>
            <consortium name="RefSeq"/>
        </authorList>
    </citation>
    <scope>IDENTIFICATION</scope>
</reference>
<proteinExistence type="predicted"/>
<protein>
    <submittedName>
        <fullName evidence="2">Protein SSUH2 homolog isoform X1</fullName>
    </submittedName>
</protein>
<dbReference type="GeneID" id="110077867"/>
<dbReference type="InterPro" id="IPR052789">
    <property type="entry name" value="SSUH2_homolog"/>
</dbReference>
<accession>A0A6J0TLJ3</accession>
<organism evidence="1 2">
    <name type="scientific">Pogona vitticeps</name>
    <name type="common">central bearded dragon</name>
    <dbReference type="NCBI Taxonomy" id="103695"/>
    <lineage>
        <taxon>Eukaryota</taxon>
        <taxon>Metazoa</taxon>
        <taxon>Chordata</taxon>
        <taxon>Craniata</taxon>
        <taxon>Vertebrata</taxon>
        <taxon>Euteleostomi</taxon>
        <taxon>Lepidosauria</taxon>
        <taxon>Squamata</taxon>
        <taxon>Bifurcata</taxon>
        <taxon>Unidentata</taxon>
        <taxon>Episquamata</taxon>
        <taxon>Toxicofera</taxon>
        <taxon>Iguania</taxon>
        <taxon>Acrodonta</taxon>
        <taxon>Agamidae</taxon>
        <taxon>Amphibolurinae</taxon>
        <taxon>Pogona</taxon>
    </lineage>
</organism>
<dbReference type="KEGG" id="pvt:110077867"/>
<dbReference type="OrthoDB" id="3355217at2759"/>
<gene>
    <name evidence="2" type="primary">LOC110077867</name>
</gene>
<reference evidence="1" key="1">
    <citation type="submission" date="2025-05" db="UniProtKB">
        <authorList>
            <consortium name="RefSeq"/>
        </authorList>
    </citation>
    <scope>NUCLEOTIDE SEQUENCE [LARGE SCALE GENOMIC DNA]</scope>
</reference>
<evidence type="ECO:0000313" key="2">
    <source>
        <dbReference type="RefSeq" id="XP_020647069.2"/>
    </source>
</evidence>
<dbReference type="Proteomes" id="UP001652642">
    <property type="component" value="Chromosome 2"/>
</dbReference>
<dbReference type="InParanoid" id="A0A6J0TLJ3"/>
<dbReference type="AlphaFoldDB" id="A0A6J0TLJ3"/>
<sequence>MAQRSQALGIQTPYNYGTMNPIPAQGTYDFIPGAGMAQGPEPSAPPISGYEGTTFGDGGGKYFPPPPDLVPDRGGNAHPEHTDWSIPAITEDEAQEALVQYAASKCCYSSAPAKDMLFQDLHSFNTYRYRLETFTESRSSLWKTEPYTGEAVDSCLYSTPPLPWDMNVEVPEMFKDSVKRVRVPCTSSVKGCPVCACSGRRPCSTCHGCSREQCWVCNGKGFQFSDQRCSSCGGIGNIMCRTCSGMGTTACTNCKGKGQLLQYIELQVEWKNNVFEHVVDQRTGFPTELFKEVNGKKLFVDEQYMVYPVVDFPDNDINQASRNAVQQHQTRFASTARIVRQRQTIELIFLTKVEYEWRGKSHSYYVYGNEHRVHVEDYPATCCCTII</sequence>